<evidence type="ECO:0000313" key="2">
    <source>
        <dbReference type="Proteomes" id="UP001190700"/>
    </source>
</evidence>
<proteinExistence type="predicted"/>
<evidence type="ECO:0000313" key="1">
    <source>
        <dbReference type="EMBL" id="KAK3256175.1"/>
    </source>
</evidence>
<sequence>MPCCESTAVARKGLILLSSNSEELSLWKVDCDIRLAADSGALGRNLAALSPLEDLVRRIMLQFPQGVTLRRFLRILDQYNHYFKDDPERLRALIERMPDLAQWISRETRPDIITPVSWRSLKEQRVYQDLRDHRVKALKKGIVPPEVMEIWFQEDVTLKLYE</sequence>
<keyword evidence="2" id="KW-1185">Reference proteome</keyword>
<comment type="caution">
    <text evidence="1">The sequence shown here is derived from an EMBL/GenBank/DDBJ whole genome shotgun (WGS) entry which is preliminary data.</text>
</comment>
<protein>
    <submittedName>
        <fullName evidence="1">Uncharacterized protein</fullName>
    </submittedName>
</protein>
<dbReference type="AlphaFoldDB" id="A0AAE0KPY4"/>
<reference evidence="1 2" key="1">
    <citation type="journal article" date="2015" name="Genome Biol. Evol.">
        <title>Comparative Genomics of a Bacterivorous Green Alga Reveals Evolutionary Causalities and Consequences of Phago-Mixotrophic Mode of Nutrition.</title>
        <authorList>
            <person name="Burns J.A."/>
            <person name="Paasch A."/>
            <person name="Narechania A."/>
            <person name="Kim E."/>
        </authorList>
    </citation>
    <scope>NUCLEOTIDE SEQUENCE [LARGE SCALE GENOMIC DNA]</scope>
    <source>
        <strain evidence="1 2">PLY_AMNH</strain>
    </source>
</reference>
<accession>A0AAE0KPY4</accession>
<gene>
    <name evidence="1" type="ORF">CYMTET_34676</name>
</gene>
<name>A0AAE0KPY4_9CHLO</name>
<dbReference type="Proteomes" id="UP001190700">
    <property type="component" value="Unassembled WGS sequence"/>
</dbReference>
<organism evidence="1 2">
    <name type="scientific">Cymbomonas tetramitiformis</name>
    <dbReference type="NCBI Taxonomy" id="36881"/>
    <lineage>
        <taxon>Eukaryota</taxon>
        <taxon>Viridiplantae</taxon>
        <taxon>Chlorophyta</taxon>
        <taxon>Pyramimonadophyceae</taxon>
        <taxon>Pyramimonadales</taxon>
        <taxon>Pyramimonadaceae</taxon>
        <taxon>Cymbomonas</taxon>
    </lineage>
</organism>
<dbReference type="EMBL" id="LGRX02021909">
    <property type="protein sequence ID" value="KAK3256175.1"/>
    <property type="molecule type" value="Genomic_DNA"/>
</dbReference>